<evidence type="ECO:0000313" key="3">
    <source>
        <dbReference type="EMBL" id="TYP79013.1"/>
    </source>
</evidence>
<evidence type="ECO:0000313" key="4">
    <source>
        <dbReference type="Proteomes" id="UP000323257"/>
    </source>
</evidence>
<gene>
    <name evidence="3" type="ORF">BCM02_101128</name>
</gene>
<feature type="compositionally biased region" description="Low complexity" evidence="1">
    <location>
        <begin position="43"/>
        <end position="52"/>
    </location>
</feature>
<dbReference type="PANTHER" id="PTHR43649:SF32">
    <property type="entry name" value="SUGAR BINDING SECRETED PROTEIN"/>
    <property type="match status" value="1"/>
</dbReference>
<keyword evidence="4" id="KW-1185">Reference proteome</keyword>
<dbReference type="InterPro" id="IPR050490">
    <property type="entry name" value="Bact_solute-bd_prot1"/>
</dbReference>
<dbReference type="SUPFAM" id="SSF53850">
    <property type="entry name" value="Periplasmic binding protein-like II"/>
    <property type="match status" value="1"/>
</dbReference>
<proteinExistence type="predicted"/>
<dbReference type="InterPro" id="IPR006059">
    <property type="entry name" value="SBP"/>
</dbReference>
<dbReference type="Pfam" id="PF13416">
    <property type="entry name" value="SBP_bac_8"/>
    <property type="match status" value="1"/>
</dbReference>
<dbReference type="EMBL" id="VNHS01000001">
    <property type="protein sequence ID" value="TYP79013.1"/>
    <property type="molecule type" value="Genomic_DNA"/>
</dbReference>
<dbReference type="PROSITE" id="PS51257">
    <property type="entry name" value="PROKAR_LIPOPROTEIN"/>
    <property type="match status" value="1"/>
</dbReference>
<comment type="caution">
    <text evidence="3">The sequence shown here is derived from an EMBL/GenBank/DDBJ whole genome shotgun (WGS) entry which is preliminary data.</text>
</comment>
<keyword evidence="2" id="KW-0732">Signal</keyword>
<dbReference type="RefSeq" id="WP_148927127.1">
    <property type="nucleotide sequence ID" value="NZ_VNHS01000001.1"/>
</dbReference>
<dbReference type="Proteomes" id="UP000323257">
    <property type="component" value="Unassembled WGS sequence"/>
</dbReference>
<feature type="signal peptide" evidence="2">
    <location>
        <begin position="1"/>
        <end position="24"/>
    </location>
</feature>
<dbReference type="Gene3D" id="3.40.190.10">
    <property type="entry name" value="Periplasmic binding protein-like II"/>
    <property type="match status" value="1"/>
</dbReference>
<accession>A0A5S5CJ23</accession>
<name>A0A5S5CJ23_9BACL</name>
<protein>
    <submittedName>
        <fullName evidence="3">Cellobiose transport system substrate-binding protein</fullName>
    </submittedName>
</protein>
<reference evidence="3 4" key="1">
    <citation type="submission" date="2019-07" db="EMBL/GenBank/DDBJ databases">
        <title>Genomic Encyclopedia of Type Strains, Phase III (KMG-III): the genomes of soil and plant-associated and newly described type strains.</title>
        <authorList>
            <person name="Whitman W."/>
        </authorList>
    </citation>
    <scope>NUCLEOTIDE SEQUENCE [LARGE SCALE GENOMIC DNA]</scope>
    <source>
        <strain evidence="3 4">BL24</strain>
    </source>
</reference>
<feature type="region of interest" description="Disordered" evidence="1">
    <location>
        <begin position="34"/>
        <end position="59"/>
    </location>
</feature>
<evidence type="ECO:0000256" key="1">
    <source>
        <dbReference type="SAM" id="MobiDB-lite"/>
    </source>
</evidence>
<dbReference type="PANTHER" id="PTHR43649">
    <property type="entry name" value="ARABINOSE-BINDING PROTEIN-RELATED"/>
    <property type="match status" value="1"/>
</dbReference>
<feature type="chain" id="PRO_5039434857" evidence="2">
    <location>
        <begin position="25"/>
        <end position="457"/>
    </location>
</feature>
<organism evidence="3 4">
    <name type="scientific">Paenibacillus methanolicus</name>
    <dbReference type="NCBI Taxonomy" id="582686"/>
    <lineage>
        <taxon>Bacteria</taxon>
        <taxon>Bacillati</taxon>
        <taxon>Bacillota</taxon>
        <taxon>Bacilli</taxon>
        <taxon>Bacillales</taxon>
        <taxon>Paenibacillaceae</taxon>
        <taxon>Paenibacillus</taxon>
    </lineage>
</organism>
<evidence type="ECO:0000256" key="2">
    <source>
        <dbReference type="SAM" id="SignalP"/>
    </source>
</evidence>
<dbReference type="OrthoDB" id="9768630at2"/>
<dbReference type="AlphaFoldDB" id="A0A5S5CJ23"/>
<sequence length="457" mass="49485">MNASKKWAMSLMSAALVFSLAACSGGNGNGNGGGANGNGGNGNEASGGNAQGKNEGANAASPSKVELSFWTLGNTGYDDLVKVWNAENPDIQVKVQNTGDQTAHHNNLTTALSAGSGAPDIFQLEIGFMERFINAQDKFHNLNDLGAKELQANYLEWKWKQGASADGSFVIGLPTDIGPTVVYYRTDLAEQAGLPTDPAEFSAAIDTWDKFAQVAKQFKEKTGKPFVDGTDLIYNALRDQSDGEIYFSKADKSLIAETNPQIKKAYDFTVKGIQEGWVGNWALWSPEWGQATNNGDFLILPGPAWMAGNIKSNGPDSAGKWRIAQLPEGSGNWGGSFLALPKESEHPKEAFAFISWLDSQERQLETFKTKGLMPSIPVLYEDPAFKDFADEFFGGQKTAAEYGKAAERVKPMFYGPLHDQTDSFIKAGLKNVLEKKADPAEEWKNAIAQAKKLAERS</sequence>